<dbReference type="InterPro" id="IPR018968">
    <property type="entry name" value="Phasin"/>
</dbReference>
<reference evidence="3 5" key="1">
    <citation type="submission" date="2017-08" db="EMBL/GenBank/DDBJ databases">
        <title>Draft Genome Sequence of the Marine Bacterium Oceanimonas baumannii ATCC 700832.</title>
        <authorList>
            <person name="Mcclelland W.D."/>
            <person name="Brennan M.A."/>
            <person name="Trachtenberg A.M."/>
            <person name="Maclea K.S."/>
        </authorList>
    </citation>
    <scope>NUCLEOTIDE SEQUENCE [LARGE SCALE GENOMIC DNA]</scope>
    <source>
        <strain evidence="3 5">ATCC 700832</strain>
    </source>
</reference>
<dbReference type="Proteomes" id="UP000295058">
    <property type="component" value="Unassembled WGS sequence"/>
</dbReference>
<dbReference type="EMBL" id="NQJF01000007">
    <property type="protein sequence ID" value="OYD24307.1"/>
    <property type="molecule type" value="Genomic_DNA"/>
</dbReference>
<gene>
    <name evidence="3" type="ORF">B6S09_09580</name>
    <name evidence="4" type="ORF">LY04_01867</name>
</gene>
<accession>A0A235CJT6</accession>
<keyword evidence="6" id="KW-1185">Reference proteome</keyword>
<organism evidence="3 5">
    <name type="scientific">Oceanimonas baumannii</name>
    <dbReference type="NCBI Taxonomy" id="129578"/>
    <lineage>
        <taxon>Bacteria</taxon>
        <taxon>Pseudomonadati</taxon>
        <taxon>Pseudomonadota</taxon>
        <taxon>Gammaproteobacteria</taxon>
        <taxon>Aeromonadales</taxon>
        <taxon>Aeromonadaceae</taxon>
        <taxon>Oceanimonas</taxon>
    </lineage>
</organism>
<proteinExistence type="predicted"/>
<dbReference type="EMBL" id="SODO01000006">
    <property type="protein sequence ID" value="TDW59040.1"/>
    <property type="molecule type" value="Genomic_DNA"/>
</dbReference>
<dbReference type="AlphaFoldDB" id="A0A235CJT6"/>
<dbReference type="RefSeq" id="WP_094278277.1">
    <property type="nucleotide sequence ID" value="NZ_JBLWZI010000009.1"/>
</dbReference>
<reference evidence="4 6" key="2">
    <citation type="submission" date="2019-03" db="EMBL/GenBank/DDBJ databases">
        <title>Genomic Encyclopedia of Archaeal and Bacterial Type Strains, Phase II (KMG-II): from individual species to whole genera.</title>
        <authorList>
            <person name="Goeker M."/>
        </authorList>
    </citation>
    <scope>NUCLEOTIDE SEQUENCE [LARGE SCALE GENOMIC DNA]</scope>
    <source>
        <strain evidence="4 6">DSM 15594</strain>
    </source>
</reference>
<protein>
    <submittedName>
        <fullName evidence="3">Phasin PhaP</fullName>
    </submittedName>
    <submittedName>
        <fullName evidence="4">Phasin family protein</fullName>
    </submittedName>
</protein>
<evidence type="ECO:0000313" key="6">
    <source>
        <dbReference type="Proteomes" id="UP000295058"/>
    </source>
</evidence>
<evidence type="ECO:0000313" key="5">
    <source>
        <dbReference type="Proteomes" id="UP000243640"/>
    </source>
</evidence>
<feature type="domain" description="Phasin" evidence="2">
    <location>
        <begin position="8"/>
        <end position="104"/>
    </location>
</feature>
<dbReference type="Proteomes" id="UP000243640">
    <property type="component" value="Unassembled WGS sequence"/>
</dbReference>
<evidence type="ECO:0000256" key="1">
    <source>
        <dbReference type="SAM" id="MobiDB-lite"/>
    </source>
</evidence>
<dbReference type="Pfam" id="PF09361">
    <property type="entry name" value="Phasin_2"/>
    <property type="match status" value="1"/>
</dbReference>
<feature type="compositionally biased region" description="Low complexity" evidence="1">
    <location>
        <begin position="193"/>
        <end position="206"/>
    </location>
</feature>
<evidence type="ECO:0000259" key="2">
    <source>
        <dbReference type="Pfam" id="PF09361"/>
    </source>
</evidence>
<dbReference type="OrthoDB" id="5298576at2"/>
<sequence length="214" mass="22658">MSWFDFAKLQKAQQDNLALIQELSTSLLTNAEKLGQLQLKAITEFSAAQFDYAGKLLAVRDAKSLAELNHAVLSPCAVLERQLEVNREVFGLLTTAQQQLGNYGETQWAAGSKQVDEWVEQFAAHAPAGSESTVSAIKQAVSQANEAREGAQKAAKDAAEIADKVIKQAAEQSEKAARQVAEATEKGISAVTAAAANNTAAKSTNSRGAAAKAN</sequence>
<evidence type="ECO:0000313" key="3">
    <source>
        <dbReference type="EMBL" id="OYD24307.1"/>
    </source>
</evidence>
<feature type="region of interest" description="Disordered" evidence="1">
    <location>
        <begin position="193"/>
        <end position="214"/>
    </location>
</feature>
<evidence type="ECO:0000313" key="4">
    <source>
        <dbReference type="EMBL" id="TDW59040.1"/>
    </source>
</evidence>
<comment type="caution">
    <text evidence="3">The sequence shown here is derived from an EMBL/GenBank/DDBJ whole genome shotgun (WGS) entry which is preliminary data.</text>
</comment>
<name>A0A235CJT6_9GAMM</name>